<keyword evidence="2" id="KW-0418">Kinase</keyword>
<keyword evidence="2" id="KW-0808">Transferase</keyword>
<protein>
    <submittedName>
        <fullName evidence="2">Uridine kinase</fullName>
    </submittedName>
</protein>
<gene>
    <name evidence="2" type="ORF">ABIC55_003515</name>
</gene>
<reference evidence="2 3" key="1">
    <citation type="submission" date="2024-06" db="EMBL/GenBank/DDBJ databases">
        <title>Sorghum-associated microbial communities from plants grown in Nebraska, USA.</title>
        <authorList>
            <person name="Schachtman D."/>
        </authorList>
    </citation>
    <scope>NUCLEOTIDE SEQUENCE [LARGE SCALE GENOMIC DNA]</scope>
    <source>
        <strain evidence="2 3">1288</strain>
    </source>
</reference>
<organism evidence="2 3">
    <name type="scientific">Sporosarcina psychrophila</name>
    <name type="common">Bacillus psychrophilus</name>
    <dbReference type="NCBI Taxonomy" id="1476"/>
    <lineage>
        <taxon>Bacteria</taxon>
        <taxon>Bacillati</taxon>
        <taxon>Bacillota</taxon>
        <taxon>Bacilli</taxon>
        <taxon>Bacillales</taxon>
        <taxon>Caryophanaceae</taxon>
        <taxon>Sporosarcina</taxon>
    </lineage>
</organism>
<evidence type="ECO:0000313" key="2">
    <source>
        <dbReference type="EMBL" id="MET3658398.1"/>
    </source>
</evidence>
<dbReference type="RefSeq" id="WP_354314040.1">
    <property type="nucleotide sequence ID" value="NZ_JBEPME010000005.1"/>
</dbReference>
<accession>A0ABV2KEJ0</accession>
<dbReference type="Pfam" id="PF07550">
    <property type="entry name" value="Shr-like_HID"/>
    <property type="match status" value="1"/>
</dbReference>
<dbReference type="Proteomes" id="UP001549104">
    <property type="component" value="Unassembled WGS sequence"/>
</dbReference>
<proteinExistence type="predicted"/>
<evidence type="ECO:0000313" key="3">
    <source>
        <dbReference type="Proteomes" id="UP001549104"/>
    </source>
</evidence>
<dbReference type="EMBL" id="JBEPME010000005">
    <property type="protein sequence ID" value="MET3658398.1"/>
    <property type="molecule type" value="Genomic_DNA"/>
</dbReference>
<evidence type="ECO:0000259" key="1">
    <source>
        <dbReference type="Pfam" id="PF07550"/>
    </source>
</evidence>
<name>A0ABV2KEJ0_SPOPS</name>
<comment type="caution">
    <text evidence="2">The sequence shown here is derived from an EMBL/GenBank/DDBJ whole genome shotgun (WGS) entry which is preliminary data.</text>
</comment>
<dbReference type="GO" id="GO:0016301">
    <property type="term" value="F:kinase activity"/>
    <property type="evidence" value="ECO:0007669"/>
    <property type="project" value="UniProtKB-KW"/>
</dbReference>
<keyword evidence="3" id="KW-1185">Reference proteome</keyword>
<sequence>MTALELFDGGSPTFTFADDPEWVNALTDIELYVNGSSDRREPNVINIDAFDRISSSEIATGNLVYTSGVSMKWVFVANGYADIVVEVKIP</sequence>
<dbReference type="InterPro" id="IPR011432">
    <property type="entry name" value="Shr-like_HID"/>
</dbReference>
<feature type="domain" description="Heme-binding protein Shr-like Hb-interacting" evidence="1">
    <location>
        <begin position="13"/>
        <end position="89"/>
    </location>
</feature>